<sequence>MKAGKNGKLIQKYNKQAEKYDRIREKQFQKEWRENLLNGAQGEVLEIAVGAGGNFPYYKRGAISSITAVDFSPAMLEKAREAAGLYSLPVNLIETDIYDASFKENSFDTIVSTLSLCGYPDPLRVLKQLQHWCRPDGSILLLEHGISRNAMISFIQKAVNPLACKAAGCFQDRDIMEILSRSPLEVIQAEHHWKGIFHLIWARPGK</sequence>
<dbReference type="AlphaFoldDB" id="A0A7X2S292"/>
<dbReference type="GO" id="GO:0008757">
    <property type="term" value="F:S-adenosylmethionine-dependent methyltransferase activity"/>
    <property type="evidence" value="ECO:0007669"/>
    <property type="project" value="InterPro"/>
</dbReference>
<dbReference type="GO" id="GO:0032259">
    <property type="term" value="P:methylation"/>
    <property type="evidence" value="ECO:0007669"/>
    <property type="project" value="UniProtKB-KW"/>
</dbReference>
<dbReference type="InterPro" id="IPR013216">
    <property type="entry name" value="Methyltransf_11"/>
</dbReference>
<keyword evidence="2" id="KW-0808">Transferase</keyword>
<dbReference type="PANTHER" id="PTHR45036">
    <property type="entry name" value="METHYLTRANSFERASE LIKE 7B"/>
    <property type="match status" value="1"/>
</dbReference>
<dbReference type="PANTHER" id="PTHR45036:SF1">
    <property type="entry name" value="METHYLTRANSFERASE LIKE 7A"/>
    <property type="match status" value="1"/>
</dbReference>
<dbReference type="EMBL" id="WMIB01000001">
    <property type="protein sequence ID" value="MTH51878.1"/>
    <property type="molecule type" value="Genomic_DNA"/>
</dbReference>
<evidence type="ECO:0000259" key="1">
    <source>
        <dbReference type="Pfam" id="PF08241"/>
    </source>
</evidence>
<dbReference type="SUPFAM" id="SSF53335">
    <property type="entry name" value="S-adenosyl-L-methionine-dependent methyltransferases"/>
    <property type="match status" value="1"/>
</dbReference>
<dbReference type="Pfam" id="PF08241">
    <property type="entry name" value="Methyltransf_11"/>
    <property type="match status" value="1"/>
</dbReference>
<dbReference type="InterPro" id="IPR052356">
    <property type="entry name" value="Thiol_S-MT"/>
</dbReference>
<keyword evidence="2" id="KW-0489">Methyltransferase</keyword>
<organism evidence="2 3">
    <name type="scientific">Metabacillus mangrovi</name>
    <dbReference type="NCBI Taxonomy" id="1491830"/>
    <lineage>
        <taxon>Bacteria</taxon>
        <taxon>Bacillati</taxon>
        <taxon>Bacillota</taxon>
        <taxon>Bacilli</taxon>
        <taxon>Bacillales</taxon>
        <taxon>Bacillaceae</taxon>
        <taxon>Metabacillus</taxon>
    </lineage>
</organism>
<comment type="caution">
    <text evidence="2">The sequence shown here is derived from an EMBL/GenBank/DDBJ whole genome shotgun (WGS) entry which is preliminary data.</text>
</comment>
<accession>A0A7X2S292</accession>
<protein>
    <submittedName>
        <fullName evidence="2">Methyltransferase domain-containing protein</fullName>
    </submittedName>
</protein>
<dbReference type="InterPro" id="IPR029063">
    <property type="entry name" value="SAM-dependent_MTases_sf"/>
</dbReference>
<gene>
    <name evidence="2" type="ORF">GKZ89_00555</name>
</gene>
<reference evidence="2 3" key="1">
    <citation type="journal article" date="2017" name="Int. J. Syst. Evol. Microbiol.">
        <title>Bacillus mangrovi sp. nov., isolated from a sediment sample from a mangrove forest.</title>
        <authorList>
            <person name="Gupta V."/>
            <person name="Singh P.K."/>
            <person name="Korpole S."/>
            <person name="Tanuku N.R.S."/>
            <person name="Pinnaka A.K."/>
        </authorList>
    </citation>
    <scope>NUCLEOTIDE SEQUENCE [LARGE SCALE GENOMIC DNA]</scope>
    <source>
        <strain evidence="2 3">KCTC 33872</strain>
    </source>
</reference>
<dbReference type="OrthoDB" id="9772751at2"/>
<dbReference type="RefSeq" id="WP_155110439.1">
    <property type="nucleotide sequence ID" value="NZ_WMIB01000001.1"/>
</dbReference>
<feature type="domain" description="Methyltransferase type 11" evidence="1">
    <location>
        <begin position="45"/>
        <end position="140"/>
    </location>
</feature>
<evidence type="ECO:0000313" key="2">
    <source>
        <dbReference type="EMBL" id="MTH51878.1"/>
    </source>
</evidence>
<dbReference type="Gene3D" id="3.40.50.150">
    <property type="entry name" value="Vaccinia Virus protein VP39"/>
    <property type="match status" value="1"/>
</dbReference>
<name>A0A7X2S292_9BACI</name>
<dbReference type="CDD" id="cd02440">
    <property type="entry name" value="AdoMet_MTases"/>
    <property type="match status" value="1"/>
</dbReference>
<proteinExistence type="predicted"/>
<evidence type="ECO:0000313" key="3">
    <source>
        <dbReference type="Proteomes" id="UP000434639"/>
    </source>
</evidence>
<keyword evidence="3" id="KW-1185">Reference proteome</keyword>
<dbReference type="Proteomes" id="UP000434639">
    <property type="component" value="Unassembled WGS sequence"/>
</dbReference>